<dbReference type="InterPro" id="IPR000748">
    <property type="entry name" value="PsdUridine_synth_RsuA/RluB/E/F"/>
</dbReference>
<evidence type="ECO:0000313" key="14">
    <source>
        <dbReference type="Proteomes" id="UP000619512"/>
    </source>
</evidence>
<dbReference type="InterPro" id="IPR042092">
    <property type="entry name" value="PsdUridine_s_RsuA/RluB/E/F_cat"/>
</dbReference>
<keyword evidence="1" id="KW-0413">Isomerase</keyword>
<evidence type="ECO:0000256" key="5">
    <source>
        <dbReference type="ARBA" id="ARBA00039989"/>
    </source>
</evidence>
<evidence type="ECO:0000256" key="11">
    <source>
        <dbReference type="PROSITE-ProRule" id="PRU00182"/>
    </source>
</evidence>
<dbReference type="PANTHER" id="PTHR47683">
    <property type="entry name" value="PSEUDOURIDINE SYNTHASE FAMILY PROTEIN-RELATED"/>
    <property type="match status" value="1"/>
</dbReference>
<dbReference type="RefSeq" id="WP_189569022.1">
    <property type="nucleotide sequence ID" value="NZ_BMWW01000005.1"/>
</dbReference>
<comment type="catalytic activity">
    <reaction evidence="3">
        <text>uridine(2604) in 23S rRNA = pseudouridine(2604) in 23S rRNA</text>
        <dbReference type="Rhea" id="RHEA:38875"/>
        <dbReference type="Rhea" id="RHEA-COMP:10093"/>
        <dbReference type="Rhea" id="RHEA-COMP:10094"/>
        <dbReference type="ChEBI" id="CHEBI:65314"/>
        <dbReference type="ChEBI" id="CHEBI:65315"/>
        <dbReference type="EC" id="5.4.99.21"/>
    </reaction>
</comment>
<dbReference type="NCBIfam" id="TIGR00093">
    <property type="entry name" value="pseudouridine synthase"/>
    <property type="match status" value="1"/>
</dbReference>
<evidence type="ECO:0000256" key="1">
    <source>
        <dbReference type="ARBA" id="ARBA00023235"/>
    </source>
</evidence>
<comment type="caution">
    <text evidence="13">The sequence shown here is derived from an EMBL/GenBank/DDBJ whole genome shotgun (WGS) entry which is preliminary data.</text>
</comment>
<evidence type="ECO:0000256" key="3">
    <source>
        <dbReference type="ARBA" id="ARBA00036535"/>
    </source>
</evidence>
<dbReference type="Gene3D" id="3.30.70.580">
    <property type="entry name" value="Pseudouridine synthase I, catalytic domain, N-terminal subdomain"/>
    <property type="match status" value="1"/>
</dbReference>
<dbReference type="InterPro" id="IPR002942">
    <property type="entry name" value="S4_RNA-bd"/>
</dbReference>
<dbReference type="SUPFAM" id="SSF55174">
    <property type="entry name" value="Alpha-L RNA-binding motif"/>
    <property type="match status" value="1"/>
</dbReference>
<keyword evidence="11" id="KW-0694">RNA-binding</keyword>
<dbReference type="SMART" id="SM00363">
    <property type="entry name" value="S4"/>
    <property type="match status" value="1"/>
</dbReference>
<evidence type="ECO:0000256" key="8">
    <source>
        <dbReference type="ARBA" id="ARBA00042843"/>
    </source>
</evidence>
<evidence type="ECO:0000256" key="7">
    <source>
        <dbReference type="ARBA" id="ARBA00041697"/>
    </source>
</evidence>
<gene>
    <name evidence="13" type="ORF">GCM10007388_32930</name>
</gene>
<dbReference type="EC" id="5.4.99.21" evidence="4"/>
<dbReference type="CDD" id="cd00165">
    <property type="entry name" value="S4"/>
    <property type="match status" value="1"/>
</dbReference>
<comment type="catalytic activity">
    <reaction evidence="2">
        <text>uridine(35) in tRNA(Tyr) = pseudouridine(35) in tRNA(Tyr)</text>
        <dbReference type="Rhea" id="RHEA:60556"/>
        <dbReference type="Rhea" id="RHEA-COMP:15607"/>
        <dbReference type="Rhea" id="RHEA-COMP:15608"/>
        <dbReference type="ChEBI" id="CHEBI:65314"/>
        <dbReference type="ChEBI" id="CHEBI:65315"/>
    </reaction>
</comment>
<dbReference type="GO" id="GO:0003723">
    <property type="term" value="F:RNA binding"/>
    <property type="evidence" value="ECO:0007669"/>
    <property type="project" value="UniProtKB-KW"/>
</dbReference>
<dbReference type="AlphaFoldDB" id="A0AA87Y9F6"/>
<dbReference type="GO" id="GO:0160138">
    <property type="term" value="F:23S rRNA pseudouridine(2604) synthase activity"/>
    <property type="evidence" value="ECO:0007669"/>
    <property type="project" value="UniProtKB-EC"/>
</dbReference>
<dbReference type="InterPro" id="IPR020094">
    <property type="entry name" value="TruA/RsuA/RluB/E/F_N"/>
</dbReference>
<dbReference type="SUPFAM" id="SSF55120">
    <property type="entry name" value="Pseudouridine synthase"/>
    <property type="match status" value="1"/>
</dbReference>
<evidence type="ECO:0000256" key="6">
    <source>
        <dbReference type="ARBA" id="ARBA00041420"/>
    </source>
</evidence>
<protein>
    <recommendedName>
        <fullName evidence="5">Dual-specificity RNA pseudouridine synthase RluF</fullName>
        <ecNumber evidence="4">5.4.99.21</ecNumber>
    </recommendedName>
    <alternativeName>
        <fullName evidence="7">23S rRNA pseudouridine(2604) synthase</fullName>
    </alternativeName>
    <alternativeName>
        <fullName evidence="9">Ribosomal large subunit pseudouridine synthase F</fullName>
    </alternativeName>
    <alternativeName>
        <fullName evidence="8">rRNA pseudouridylate synthase F</fullName>
    </alternativeName>
    <alternativeName>
        <fullName evidence="10">rRNA-uridine isomerase F</fullName>
    </alternativeName>
    <alternativeName>
        <fullName evidence="6">tRNA(Tyr) pseudouridine(35) synthase</fullName>
    </alternativeName>
</protein>
<reference evidence="13" key="2">
    <citation type="submission" date="2022-12" db="EMBL/GenBank/DDBJ databases">
        <authorList>
            <person name="Sun Q."/>
            <person name="Kim S."/>
        </authorList>
    </citation>
    <scope>NUCLEOTIDE SEQUENCE</scope>
    <source>
        <strain evidence="13">KCTC 12344</strain>
    </source>
</reference>
<dbReference type="InterPro" id="IPR036986">
    <property type="entry name" value="S4_RNA-bd_sf"/>
</dbReference>
<proteinExistence type="predicted"/>
<evidence type="ECO:0000259" key="12">
    <source>
        <dbReference type="SMART" id="SM00363"/>
    </source>
</evidence>
<evidence type="ECO:0000256" key="10">
    <source>
        <dbReference type="ARBA" id="ARBA00043147"/>
    </source>
</evidence>
<accession>A0AA87Y9F6</accession>
<dbReference type="InterPro" id="IPR050343">
    <property type="entry name" value="RsuA_PseudoU_synthase"/>
</dbReference>
<dbReference type="GO" id="GO:0000455">
    <property type="term" value="P:enzyme-directed rRNA pseudouridine synthesis"/>
    <property type="evidence" value="ECO:0007669"/>
    <property type="project" value="UniProtKB-ARBA"/>
</dbReference>
<sequence length="249" mass="28260">MSEELLRLSKRMSELGLCSRREADEWIAKGWVRVDGQVVSELGTKVYPSQKVTVERQAAAEQSKRVTILINKPMGYVSGQAEDGYTPAVALIKPENRWAEDKSPENFHPTQLRSLVPAGRLDIDSVGLLVLTQDGRIAKQLIGEDTDIDKEYLVRVQYTKPGTLPDADLKKLCFGLWMDGKPLLPAKVRWQNDDQLSFTLREGKKRQIRRMCDMVGLKVLGLKRVRIGKVKLGELPTGQWRYLLPEEIF</sequence>
<dbReference type="Gene3D" id="3.10.290.10">
    <property type="entry name" value="RNA-binding S4 domain"/>
    <property type="match status" value="1"/>
</dbReference>
<dbReference type="EMBL" id="BMWW01000005">
    <property type="protein sequence ID" value="GGY96765.1"/>
    <property type="molecule type" value="Genomic_DNA"/>
</dbReference>
<name>A0AA87Y9F6_9BURK</name>
<dbReference type="PROSITE" id="PS50889">
    <property type="entry name" value="S4"/>
    <property type="match status" value="1"/>
</dbReference>
<evidence type="ECO:0000256" key="2">
    <source>
        <dbReference type="ARBA" id="ARBA00036390"/>
    </source>
</evidence>
<evidence type="ECO:0000256" key="4">
    <source>
        <dbReference type="ARBA" id="ARBA00038922"/>
    </source>
</evidence>
<dbReference type="InterPro" id="IPR006145">
    <property type="entry name" value="PsdUridine_synth_RsuA/RluA"/>
</dbReference>
<dbReference type="InterPro" id="IPR020103">
    <property type="entry name" value="PsdUridine_synth_cat_dom_sf"/>
</dbReference>
<evidence type="ECO:0000313" key="13">
    <source>
        <dbReference type="EMBL" id="GGY96765.1"/>
    </source>
</evidence>
<dbReference type="Gene3D" id="3.30.70.1560">
    <property type="entry name" value="Alpha-L RNA-binding motif"/>
    <property type="match status" value="1"/>
</dbReference>
<feature type="domain" description="RNA-binding S4" evidence="12">
    <location>
        <begin position="6"/>
        <end position="71"/>
    </location>
</feature>
<evidence type="ECO:0000256" key="9">
    <source>
        <dbReference type="ARBA" id="ARBA00042890"/>
    </source>
</evidence>
<dbReference type="PANTHER" id="PTHR47683:SF2">
    <property type="entry name" value="RNA-BINDING S4 DOMAIN-CONTAINING PROTEIN"/>
    <property type="match status" value="1"/>
</dbReference>
<reference evidence="13" key="1">
    <citation type="journal article" date="2014" name="Int. J. Syst. Evol. Microbiol.">
        <title>Complete genome sequence of Corynebacterium casei LMG S-19264T (=DSM 44701T), isolated from a smear-ripened cheese.</title>
        <authorList>
            <consortium name="US DOE Joint Genome Institute (JGI-PGF)"/>
            <person name="Walter F."/>
            <person name="Albersmeier A."/>
            <person name="Kalinowski J."/>
            <person name="Ruckert C."/>
        </authorList>
    </citation>
    <scope>NUCLEOTIDE SEQUENCE</scope>
    <source>
        <strain evidence="13">KCTC 12344</strain>
    </source>
</reference>
<dbReference type="Pfam" id="PF01479">
    <property type="entry name" value="S4"/>
    <property type="match status" value="1"/>
</dbReference>
<dbReference type="Pfam" id="PF00849">
    <property type="entry name" value="PseudoU_synth_2"/>
    <property type="match status" value="1"/>
</dbReference>
<organism evidence="13 14">
    <name type="scientific">Pseudoduganella plicata</name>
    <dbReference type="NCBI Taxonomy" id="321984"/>
    <lineage>
        <taxon>Bacteria</taxon>
        <taxon>Pseudomonadati</taxon>
        <taxon>Pseudomonadota</taxon>
        <taxon>Betaproteobacteria</taxon>
        <taxon>Burkholderiales</taxon>
        <taxon>Oxalobacteraceae</taxon>
        <taxon>Telluria group</taxon>
        <taxon>Pseudoduganella</taxon>
    </lineage>
</organism>
<dbReference type="Proteomes" id="UP000619512">
    <property type="component" value="Unassembled WGS sequence"/>
</dbReference>